<protein>
    <recommendedName>
        <fullName evidence="8">Ribulose bisphosphate carboxylase small subunit</fullName>
        <shortName evidence="8">RuBisCO small subunit</shortName>
    </recommendedName>
</protein>
<evidence type="ECO:0000256" key="3">
    <source>
        <dbReference type="ARBA" id="ARBA00022567"/>
    </source>
</evidence>
<dbReference type="GO" id="GO:0009853">
    <property type="term" value="P:photorespiration"/>
    <property type="evidence" value="ECO:0007669"/>
    <property type="project" value="UniProtKB-UniRule"/>
</dbReference>
<dbReference type="SUPFAM" id="SSF55239">
    <property type="entry name" value="RuBisCO, small subunit"/>
    <property type="match status" value="1"/>
</dbReference>
<keyword evidence="2 8" id="KW-0602">Photosynthesis</keyword>
<dbReference type="Pfam" id="PF00101">
    <property type="entry name" value="RuBisCO_small"/>
    <property type="match status" value="1"/>
</dbReference>
<dbReference type="InterPro" id="IPR036385">
    <property type="entry name" value="RuBisCO_ssu_sf"/>
</dbReference>
<dbReference type="GO" id="GO:0019253">
    <property type="term" value="P:reductive pentose-phosphate cycle"/>
    <property type="evidence" value="ECO:0007669"/>
    <property type="project" value="UniProtKB-KW"/>
</dbReference>
<keyword evidence="6 8" id="KW-0601">Photorespiration</keyword>
<sequence length="138" mass="14530">MAAIPSAAMVTISRATTAQTTMVAPFTGLKSASAFPVTRKLNNDITTLTSNGGKIQCMKVWPPLGLLKFETLSYLPPLSQSALAREVDYLLANGWVPCLEFSLDSSAVKTTGPQDTMTADTGQCGSCPCLVALTLPKC</sequence>
<keyword evidence="12" id="KW-1185">Reference proteome</keyword>
<keyword evidence="7 8" id="KW-0120">Carbon dioxide fixation</keyword>
<gene>
    <name evidence="11" type="ORF">AQUCO_02600295v1</name>
</gene>
<dbReference type="PANTHER" id="PTHR31262">
    <property type="entry name" value="RIBULOSE BISPHOSPHATE CARBOXYLASE SMALL CHAIN 1, CHLOROPLASTIC"/>
    <property type="match status" value="1"/>
</dbReference>
<evidence type="ECO:0000256" key="2">
    <source>
        <dbReference type="ARBA" id="ARBA00022531"/>
    </source>
</evidence>
<evidence type="ECO:0000259" key="9">
    <source>
        <dbReference type="Pfam" id="PF00101"/>
    </source>
</evidence>
<evidence type="ECO:0000256" key="1">
    <source>
        <dbReference type="ARBA" id="ARBA00022528"/>
    </source>
</evidence>
<dbReference type="InterPro" id="IPR000894">
    <property type="entry name" value="RuBisCO_ssu_dom"/>
</dbReference>
<keyword evidence="3" id="KW-0113">Calvin cycle</keyword>
<dbReference type="Pfam" id="PF12338">
    <property type="entry name" value="RbcS"/>
    <property type="match status" value="1"/>
</dbReference>
<evidence type="ECO:0000313" key="12">
    <source>
        <dbReference type="Proteomes" id="UP000230069"/>
    </source>
</evidence>
<dbReference type="Proteomes" id="UP000230069">
    <property type="component" value="Unassembled WGS sequence"/>
</dbReference>
<dbReference type="EMBL" id="KZ305043">
    <property type="protein sequence ID" value="PIA39738.1"/>
    <property type="molecule type" value="Genomic_DNA"/>
</dbReference>
<evidence type="ECO:0000259" key="10">
    <source>
        <dbReference type="Pfam" id="PF12338"/>
    </source>
</evidence>
<feature type="domain" description="Ribulose bisphosphate carboxylase small subunit" evidence="9">
    <location>
        <begin position="69"/>
        <end position="107"/>
    </location>
</feature>
<evidence type="ECO:0000256" key="7">
    <source>
        <dbReference type="ARBA" id="ARBA00023300"/>
    </source>
</evidence>
<dbReference type="InterPro" id="IPR024680">
    <property type="entry name" value="RuBisCO_ssu_N"/>
</dbReference>
<comment type="similarity">
    <text evidence="8">Belongs to the RuBisCO small chain family.</text>
</comment>
<evidence type="ECO:0000256" key="5">
    <source>
        <dbReference type="ARBA" id="ARBA00022946"/>
    </source>
</evidence>
<comment type="function">
    <text evidence="8">RuBisCO catalyzes two reactions: the carboxylation of D-ribulose 1,5-bisphosphate, the primary event in carbon dioxide fixation, as well as the oxidative fragmentation of the pentose substrate. Both reactions occur simultaneously and in competition at the same active site. Although the small subunit is not catalytic it is essential for maximal activity.</text>
</comment>
<dbReference type="InterPro" id="IPR024681">
    <property type="entry name" value="RuBisCO_ssu"/>
</dbReference>
<keyword evidence="1" id="KW-0150">Chloroplast</keyword>
<evidence type="ECO:0000256" key="4">
    <source>
        <dbReference type="ARBA" id="ARBA00022640"/>
    </source>
</evidence>
<dbReference type="Gene3D" id="3.30.190.10">
    <property type="entry name" value="Ribulose bisphosphate carboxylase, small subunit"/>
    <property type="match status" value="1"/>
</dbReference>
<dbReference type="PANTHER" id="PTHR31262:SF10">
    <property type="entry name" value="RIBULOSE BISPHOSPHATE CARBOXYLASE SMALL SUBUNIT 1A, CHLOROPLASTIC-RELATED"/>
    <property type="match status" value="1"/>
</dbReference>
<keyword evidence="5" id="KW-0809">Transit peptide</keyword>
<name>A0A2G5D8A5_AQUCA</name>
<feature type="domain" description="Ribulose-1,5-bisphosphate carboxylase small subunit N-terminal" evidence="10">
    <location>
        <begin position="4"/>
        <end position="44"/>
    </location>
</feature>
<evidence type="ECO:0000256" key="8">
    <source>
        <dbReference type="RuleBase" id="RU003627"/>
    </source>
</evidence>
<keyword evidence="4 8" id="KW-0934">Plastid</keyword>
<dbReference type="AlphaFoldDB" id="A0A2G5D8A5"/>
<evidence type="ECO:0000313" key="11">
    <source>
        <dbReference type="EMBL" id="PIA39738.1"/>
    </source>
</evidence>
<reference evidence="11 12" key="1">
    <citation type="submission" date="2017-09" db="EMBL/GenBank/DDBJ databases">
        <title>WGS assembly of Aquilegia coerulea Goldsmith.</title>
        <authorList>
            <person name="Hodges S."/>
            <person name="Kramer E."/>
            <person name="Nordborg M."/>
            <person name="Tomkins J."/>
            <person name="Borevitz J."/>
            <person name="Derieg N."/>
            <person name="Yan J."/>
            <person name="Mihaltcheva S."/>
            <person name="Hayes R.D."/>
            <person name="Rokhsar D."/>
        </authorList>
    </citation>
    <scope>NUCLEOTIDE SEQUENCE [LARGE SCALE GENOMIC DNA]</scope>
    <source>
        <strain evidence="12">cv. Goldsmith</strain>
    </source>
</reference>
<accession>A0A2G5D8A5</accession>
<organism evidence="11 12">
    <name type="scientific">Aquilegia coerulea</name>
    <name type="common">Rocky mountain columbine</name>
    <dbReference type="NCBI Taxonomy" id="218851"/>
    <lineage>
        <taxon>Eukaryota</taxon>
        <taxon>Viridiplantae</taxon>
        <taxon>Streptophyta</taxon>
        <taxon>Embryophyta</taxon>
        <taxon>Tracheophyta</taxon>
        <taxon>Spermatophyta</taxon>
        <taxon>Magnoliopsida</taxon>
        <taxon>Ranunculales</taxon>
        <taxon>Ranunculaceae</taxon>
        <taxon>Thalictroideae</taxon>
        <taxon>Aquilegia</taxon>
    </lineage>
</organism>
<evidence type="ECO:0000256" key="6">
    <source>
        <dbReference type="ARBA" id="ARBA00023238"/>
    </source>
</evidence>
<dbReference type="PRINTS" id="PR00152">
    <property type="entry name" value="RUBISCOSMALL"/>
</dbReference>
<proteinExistence type="inferred from homology"/>
<comment type="subunit">
    <text evidence="8">Heterohexadecamer of 8 large and 8 small subunits.</text>
</comment>
<dbReference type="OrthoDB" id="561at2759"/>